<evidence type="ECO:0000313" key="2">
    <source>
        <dbReference type="Proteomes" id="UP000284579"/>
    </source>
</evidence>
<accession>A0A3R6DLT9</accession>
<comment type="caution">
    <text evidence="1">The sequence shown here is derived from an EMBL/GenBank/DDBJ whole genome shotgun (WGS) entry which is preliminary data.</text>
</comment>
<dbReference type="EMBL" id="QRHO01000018">
    <property type="protein sequence ID" value="RHF82023.1"/>
    <property type="molecule type" value="Genomic_DNA"/>
</dbReference>
<proteinExistence type="predicted"/>
<gene>
    <name evidence="1" type="ORF">DW656_12105</name>
</gene>
<evidence type="ECO:0000313" key="1">
    <source>
        <dbReference type="EMBL" id="RHF82023.1"/>
    </source>
</evidence>
<dbReference type="RefSeq" id="WP_118199318.1">
    <property type="nucleotide sequence ID" value="NZ_QRHO01000018.1"/>
</dbReference>
<protein>
    <recommendedName>
        <fullName evidence="3">Phage tail protein</fullName>
    </recommendedName>
</protein>
<dbReference type="Proteomes" id="UP000284579">
    <property type="component" value="Unassembled WGS sequence"/>
</dbReference>
<name>A0A3R6DLT9_9FIRM</name>
<sequence length="179" mass="19706">MAKLNREAMAHFLDYSFKLAAATATWEIIGEDIEDMSVELNPDTETKKTILGKTKVTDNGYEPSMSADPFYADPSSKLYPKIRDIALKRLKGDECKTLMLEVIVEDTSDTKHRAFVQEVLVKPQSYGGDTSGVNFPFDVTENGTRTEGSVTAESLKSGNPVFTAGEIATQSLENERVLS</sequence>
<reference evidence="1 2" key="1">
    <citation type="submission" date="2018-08" db="EMBL/GenBank/DDBJ databases">
        <title>A genome reference for cultivated species of the human gut microbiota.</title>
        <authorList>
            <person name="Zou Y."/>
            <person name="Xue W."/>
            <person name="Luo G."/>
        </authorList>
    </citation>
    <scope>NUCLEOTIDE SEQUENCE [LARGE SCALE GENOMIC DNA]</scope>
    <source>
        <strain evidence="1 2">AM23-3</strain>
    </source>
</reference>
<organism evidence="1 2">
    <name type="scientific">Coprococcus comes</name>
    <dbReference type="NCBI Taxonomy" id="410072"/>
    <lineage>
        <taxon>Bacteria</taxon>
        <taxon>Bacillati</taxon>
        <taxon>Bacillota</taxon>
        <taxon>Clostridia</taxon>
        <taxon>Lachnospirales</taxon>
        <taxon>Lachnospiraceae</taxon>
        <taxon>Coprococcus</taxon>
    </lineage>
</organism>
<evidence type="ECO:0008006" key="3">
    <source>
        <dbReference type="Google" id="ProtNLM"/>
    </source>
</evidence>
<dbReference type="AlphaFoldDB" id="A0A3R6DLT9"/>